<name>A0A7W6HBG5_9HYPH</name>
<dbReference type="SMART" id="SM00448">
    <property type="entry name" value="REC"/>
    <property type="match status" value="1"/>
</dbReference>
<evidence type="ECO:0000313" key="6">
    <source>
        <dbReference type="EMBL" id="MBB4002140.1"/>
    </source>
</evidence>
<evidence type="ECO:0000256" key="1">
    <source>
        <dbReference type="ARBA" id="ARBA00022553"/>
    </source>
</evidence>
<keyword evidence="1 4" id="KW-0597">Phosphoprotein</keyword>
<evidence type="ECO:0000259" key="5">
    <source>
        <dbReference type="PROSITE" id="PS50110"/>
    </source>
</evidence>
<dbReference type="PANTHER" id="PTHR44591">
    <property type="entry name" value="STRESS RESPONSE REGULATOR PROTEIN 1"/>
    <property type="match status" value="1"/>
</dbReference>
<comment type="caution">
    <text evidence="6">The sequence shown here is derived from an EMBL/GenBank/DDBJ whole genome shotgun (WGS) entry which is preliminary data.</text>
</comment>
<accession>A0A7W6HBG5</accession>
<dbReference type="RefSeq" id="WP_183206625.1">
    <property type="nucleotide sequence ID" value="NZ_JAAAMM010000001.1"/>
</dbReference>
<dbReference type="Pfam" id="PF00072">
    <property type="entry name" value="Response_reg"/>
    <property type="match status" value="1"/>
</dbReference>
<dbReference type="Gene3D" id="3.40.50.2300">
    <property type="match status" value="1"/>
</dbReference>
<evidence type="ECO:0000313" key="7">
    <source>
        <dbReference type="Proteomes" id="UP000588647"/>
    </source>
</evidence>
<protein>
    <submittedName>
        <fullName evidence="6">FixJ family two-component response regulator</fullName>
    </submittedName>
</protein>
<evidence type="ECO:0000256" key="3">
    <source>
        <dbReference type="ARBA" id="ARBA00023163"/>
    </source>
</evidence>
<dbReference type="AlphaFoldDB" id="A0A7W6HBG5"/>
<evidence type="ECO:0000256" key="2">
    <source>
        <dbReference type="ARBA" id="ARBA00023015"/>
    </source>
</evidence>
<sequence length="125" mass="13350">MTNARPIVAVVDDDPTVLDALEELLESSGYATLCFSSSLELLANGLPDLDVLITDIGMPGMDGFHLRDLVRQDRPALPVFLITGRHELAEQGRAPGIGGLFRKPFDAQILLAAIGDALKQPGKGE</sequence>
<gene>
    <name evidence="6" type="ORF">GGR03_001187</name>
</gene>
<evidence type="ECO:0000256" key="4">
    <source>
        <dbReference type="PROSITE-ProRule" id="PRU00169"/>
    </source>
</evidence>
<proteinExistence type="predicted"/>
<keyword evidence="2" id="KW-0805">Transcription regulation</keyword>
<dbReference type="InterPro" id="IPR050595">
    <property type="entry name" value="Bact_response_regulator"/>
</dbReference>
<dbReference type="PANTHER" id="PTHR44591:SF3">
    <property type="entry name" value="RESPONSE REGULATORY DOMAIN-CONTAINING PROTEIN"/>
    <property type="match status" value="1"/>
</dbReference>
<keyword evidence="3" id="KW-0804">Transcription</keyword>
<feature type="domain" description="Response regulatory" evidence="5">
    <location>
        <begin position="7"/>
        <end position="118"/>
    </location>
</feature>
<dbReference type="EMBL" id="JACIEM010000001">
    <property type="protein sequence ID" value="MBB4002140.1"/>
    <property type="molecule type" value="Genomic_DNA"/>
</dbReference>
<dbReference type="InterPro" id="IPR001789">
    <property type="entry name" value="Sig_transdc_resp-reg_receiver"/>
</dbReference>
<reference evidence="6 7" key="1">
    <citation type="submission" date="2020-08" db="EMBL/GenBank/DDBJ databases">
        <title>Genomic Encyclopedia of Type Strains, Phase IV (KMG-IV): sequencing the most valuable type-strain genomes for metagenomic binning, comparative biology and taxonomic classification.</title>
        <authorList>
            <person name="Goeker M."/>
        </authorList>
    </citation>
    <scope>NUCLEOTIDE SEQUENCE [LARGE SCALE GENOMIC DNA]</scope>
    <source>
        <strain evidence="6 7">DSM 103570</strain>
    </source>
</reference>
<keyword evidence="7" id="KW-1185">Reference proteome</keyword>
<dbReference type="Proteomes" id="UP000588647">
    <property type="component" value="Unassembled WGS sequence"/>
</dbReference>
<organism evidence="6 7">
    <name type="scientific">Aurantimonas endophytica</name>
    <dbReference type="NCBI Taxonomy" id="1522175"/>
    <lineage>
        <taxon>Bacteria</taxon>
        <taxon>Pseudomonadati</taxon>
        <taxon>Pseudomonadota</taxon>
        <taxon>Alphaproteobacteria</taxon>
        <taxon>Hyphomicrobiales</taxon>
        <taxon>Aurantimonadaceae</taxon>
        <taxon>Aurantimonas</taxon>
    </lineage>
</organism>
<dbReference type="PROSITE" id="PS50110">
    <property type="entry name" value="RESPONSE_REGULATORY"/>
    <property type="match status" value="1"/>
</dbReference>
<dbReference type="GO" id="GO:0000160">
    <property type="term" value="P:phosphorelay signal transduction system"/>
    <property type="evidence" value="ECO:0007669"/>
    <property type="project" value="InterPro"/>
</dbReference>
<dbReference type="SUPFAM" id="SSF52172">
    <property type="entry name" value="CheY-like"/>
    <property type="match status" value="1"/>
</dbReference>
<dbReference type="InterPro" id="IPR011006">
    <property type="entry name" value="CheY-like_superfamily"/>
</dbReference>
<feature type="modified residue" description="4-aspartylphosphate" evidence="4">
    <location>
        <position position="55"/>
    </location>
</feature>